<reference evidence="13 14" key="1">
    <citation type="journal article" date="2018" name="Sci. Rep.">
        <title>Comparative genomics provides insights into the lifestyle and reveals functional heterogeneity of dark septate endophytic fungi.</title>
        <authorList>
            <person name="Knapp D.G."/>
            <person name="Nemeth J.B."/>
            <person name="Barry K."/>
            <person name="Hainaut M."/>
            <person name="Henrissat B."/>
            <person name="Johnson J."/>
            <person name="Kuo A."/>
            <person name="Lim J.H.P."/>
            <person name="Lipzen A."/>
            <person name="Nolan M."/>
            <person name="Ohm R.A."/>
            <person name="Tamas L."/>
            <person name="Grigoriev I.V."/>
            <person name="Spatafora J.W."/>
            <person name="Nagy L.G."/>
            <person name="Kovacs G.M."/>
        </authorList>
    </citation>
    <scope>NUCLEOTIDE SEQUENCE [LARGE SCALE GENOMIC DNA]</scope>
    <source>
        <strain evidence="13 14">DSE2036</strain>
    </source>
</reference>
<evidence type="ECO:0000256" key="10">
    <source>
        <dbReference type="ARBA" id="ARBA00068717"/>
    </source>
</evidence>
<dbReference type="OrthoDB" id="10253736at2759"/>
<dbReference type="Gene3D" id="3.40.50.720">
    <property type="entry name" value="NAD(P)-binding Rossmann-like Domain"/>
    <property type="match status" value="1"/>
</dbReference>
<keyword evidence="14" id="KW-1185">Reference proteome</keyword>
<comment type="function">
    <text evidence="9">Catalyzes the reduction of all-trans-retinal to all-trans-retinol in the presence of NADPH.</text>
</comment>
<dbReference type="Proteomes" id="UP000244855">
    <property type="component" value="Unassembled WGS sequence"/>
</dbReference>
<sequence>MSTRSVNATVASLTRLSLNPVVVASFLWALTRGPASFRYRLVNTFTSLRDPSTYAQFVKTLKWILAIRVAGIANGVLNKLALNSWRLNNEKSRWDFRKEVAVITGGCSGIGALVTKRLINKGVKVAVLDIQQLPPELQGYANIRFFACDITKASDVNSAANSVRETLGAPSILINNAGTGGCRTIMNTDPEALRKVMDVNLLSHWYTVQAFVPSMIEKNKGHIMTIASSASYLGLGGMTDYCATKAGVLAFHEGLNQELRIKYKAPNVLTTIVHPTWSKTPLIKPFEESLKAAGNPLLEPSFIADAIADRVFTCSGGQIFLPDDVSRATGIRFWPSWLQEKVRESHSRMVLRGAL</sequence>
<evidence type="ECO:0000313" key="13">
    <source>
        <dbReference type="EMBL" id="PVI08623.1"/>
    </source>
</evidence>
<evidence type="ECO:0000256" key="1">
    <source>
        <dbReference type="ARBA" id="ARBA00004141"/>
    </source>
</evidence>
<organism evidence="13 14">
    <name type="scientific">Periconia macrospinosa</name>
    <dbReference type="NCBI Taxonomy" id="97972"/>
    <lineage>
        <taxon>Eukaryota</taxon>
        <taxon>Fungi</taxon>
        <taxon>Dikarya</taxon>
        <taxon>Ascomycota</taxon>
        <taxon>Pezizomycotina</taxon>
        <taxon>Dothideomycetes</taxon>
        <taxon>Pleosporomycetidae</taxon>
        <taxon>Pleosporales</taxon>
        <taxon>Massarineae</taxon>
        <taxon>Periconiaceae</taxon>
        <taxon>Periconia</taxon>
    </lineage>
</organism>
<accession>A0A2V1EDL4</accession>
<evidence type="ECO:0000256" key="2">
    <source>
        <dbReference type="ARBA" id="ARBA00006484"/>
    </source>
</evidence>
<keyword evidence="3" id="KW-0812">Transmembrane</keyword>
<dbReference type="STRING" id="97972.A0A2V1EDL4"/>
<dbReference type="GO" id="GO:0016020">
    <property type="term" value="C:membrane"/>
    <property type="evidence" value="ECO:0007669"/>
    <property type="project" value="UniProtKB-SubCell"/>
</dbReference>
<evidence type="ECO:0000256" key="9">
    <source>
        <dbReference type="ARBA" id="ARBA00059620"/>
    </source>
</evidence>
<protein>
    <recommendedName>
        <fullName evidence="10">Short-chain dehydrogenase/reductase 3</fullName>
    </recommendedName>
    <alternativeName>
        <fullName evidence="11">Retinal short-chain dehydrogenase/reductase 1</fullName>
    </alternativeName>
</protein>
<evidence type="ECO:0000256" key="5">
    <source>
        <dbReference type="ARBA" id="ARBA00022989"/>
    </source>
</evidence>
<evidence type="ECO:0000256" key="7">
    <source>
        <dbReference type="ARBA" id="ARBA00023098"/>
    </source>
</evidence>
<dbReference type="InterPro" id="IPR002347">
    <property type="entry name" value="SDR_fam"/>
</dbReference>
<comment type="similarity">
    <text evidence="2 12">Belongs to the short-chain dehydrogenases/reductases (SDR) family.</text>
</comment>
<dbReference type="PANTHER" id="PTHR24322">
    <property type="entry name" value="PKSB"/>
    <property type="match status" value="1"/>
</dbReference>
<evidence type="ECO:0000313" key="14">
    <source>
        <dbReference type="Proteomes" id="UP000244855"/>
    </source>
</evidence>
<comment type="subcellular location">
    <subcellularLocation>
        <location evidence="1">Membrane</location>
        <topology evidence="1">Multi-pass membrane protein</topology>
    </subcellularLocation>
</comment>
<dbReference type="PRINTS" id="PR00081">
    <property type="entry name" value="GDHRDH"/>
</dbReference>
<dbReference type="GO" id="GO:0052650">
    <property type="term" value="F:all-trans-retinol dehydrogenase (NADP+) activity"/>
    <property type="evidence" value="ECO:0007669"/>
    <property type="project" value="UniProtKB-ARBA"/>
</dbReference>
<keyword evidence="8" id="KW-0472">Membrane</keyword>
<evidence type="ECO:0000256" key="3">
    <source>
        <dbReference type="ARBA" id="ARBA00022692"/>
    </source>
</evidence>
<evidence type="ECO:0000256" key="12">
    <source>
        <dbReference type="RuleBase" id="RU000363"/>
    </source>
</evidence>
<dbReference type="InterPro" id="IPR036291">
    <property type="entry name" value="NAD(P)-bd_dom_sf"/>
</dbReference>
<keyword evidence="4" id="KW-0521">NADP</keyword>
<gene>
    <name evidence="13" type="ORF">DM02DRAFT_607994</name>
</gene>
<dbReference type="PANTHER" id="PTHR24322:SF736">
    <property type="entry name" value="RETINOL DEHYDROGENASE 10"/>
    <property type="match status" value="1"/>
</dbReference>
<keyword evidence="5" id="KW-1133">Transmembrane helix</keyword>
<dbReference type="EMBL" id="KZ805300">
    <property type="protein sequence ID" value="PVI08623.1"/>
    <property type="molecule type" value="Genomic_DNA"/>
</dbReference>
<proteinExistence type="inferred from homology"/>
<dbReference type="SUPFAM" id="SSF51735">
    <property type="entry name" value="NAD(P)-binding Rossmann-fold domains"/>
    <property type="match status" value="1"/>
</dbReference>
<dbReference type="CDD" id="cd05339">
    <property type="entry name" value="17beta-HSDXI-like_SDR_c"/>
    <property type="match status" value="1"/>
</dbReference>
<evidence type="ECO:0000256" key="8">
    <source>
        <dbReference type="ARBA" id="ARBA00023136"/>
    </source>
</evidence>
<name>A0A2V1EDL4_9PLEO</name>
<dbReference type="AlphaFoldDB" id="A0A2V1EDL4"/>
<evidence type="ECO:0000256" key="11">
    <source>
        <dbReference type="ARBA" id="ARBA00082544"/>
    </source>
</evidence>
<keyword evidence="7" id="KW-0443">Lipid metabolism</keyword>
<keyword evidence="6" id="KW-0560">Oxidoreductase</keyword>
<evidence type="ECO:0000256" key="6">
    <source>
        <dbReference type="ARBA" id="ARBA00023002"/>
    </source>
</evidence>
<dbReference type="Pfam" id="PF00106">
    <property type="entry name" value="adh_short"/>
    <property type="match status" value="1"/>
</dbReference>
<evidence type="ECO:0000256" key="4">
    <source>
        <dbReference type="ARBA" id="ARBA00022857"/>
    </source>
</evidence>
<dbReference type="FunFam" id="3.40.50.720:FF:000131">
    <property type="entry name" value="Short-chain dehydrogenase/reductase 3"/>
    <property type="match status" value="1"/>
</dbReference>
<dbReference type="PRINTS" id="PR00080">
    <property type="entry name" value="SDRFAMILY"/>
</dbReference>